<keyword evidence="2" id="KW-1185">Reference proteome</keyword>
<reference evidence="1" key="1">
    <citation type="submission" date="2020-05" db="EMBL/GenBank/DDBJ databases">
        <title>Large-scale comparative analyses of tick genomes elucidate their genetic diversity and vector capacities.</title>
        <authorList>
            <person name="Jia N."/>
            <person name="Wang J."/>
            <person name="Shi W."/>
            <person name="Du L."/>
            <person name="Sun Y."/>
            <person name="Zhan W."/>
            <person name="Jiang J."/>
            <person name="Wang Q."/>
            <person name="Zhang B."/>
            <person name="Ji P."/>
            <person name="Sakyi L.B."/>
            <person name="Cui X."/>
            <person name="Yuan T."/>
            <person name="Jiang B."/>
            <person name="Yang W."/>
            <person name="Lam T.T.-Y."/>
            <person name="Chang Q."/>
            <person name="Ding S."/>
            <person name="Wang X."/>
            <person name="Zhu J."/>
            <person name="Ruan X."/>
            <person name="Zhao L."/>
            <person name="Wei J."/>
            <person name="Que T."/>
            <person name="Du C."/>
            <person name="Cheng J."/>
            <person name="Dai P."/>
            <person name="Han X."/>
            <person name="Huang E."/>
            <person name="Gao Y."/>
            <person name="Liu J."/>
            <person name="Shao H."/>
            <person name="Ye R."/>
            <person name="Li L."/>
            <person name="Wei W."/>
            <person name="Wang X."/>
            <person name="Wang C."/>
            <person name="Yang T."/>
            <person name="Huo Q."/>
            <person name="Li W."/>
            <person name="Guo W."/>
            <person name="Chen H."/>
            <person name="Zhou L."/>
            <person name="Ni X."/>
            <person name="Tian J."/>
            <person name="Zhou Y."/>
            <person name="Sheng Y."/>
            <person name="Liu T."/>
            <person name="Pan Y."/>
            <person name="Xia L."/>
            <person name="Li J."/>
            <person name="Zhao F."/>
            <person name="Cao W."/>
        </authorList>
    </citation>
    <scope>NUCLEOTIDE SEQUENCE</scope>
    <source>
        <strain evidence="1">Dsil-2018</strain>
    </source>
</reference>
<comment type="caution">
    <text evidence="1">The sequence shown here is derived from an EMBL/GenBank/DDBJ whole genome shotgun (WGS) entry which is preliminary data.</text>
</comment>
<evidence type="ECO:0000313" key="2">
    <source>
        <dbReference type="Proteomes" id="UP000821865"/>
    </source>
</evidence>
<sequence>MKHKTCASGREGPRSREPSSILGTNAGATLSYERPRGLPRRCTRTYLRSRGTLPEPCFSPNQGQGPGYVFHRSNVTPEGRKGRAITCAKQHPQIVLRATLKPGPCGVYAAPALRELRRPPRLPHLSDRPKIEHVEAIQRPLLVGEQSNAWRILLRNDRKSRHRRIKKRRRYERLAATSQLSLW</sequence>
<evidence type="ECO:0000313" key="1">
    <source>
        <dbReference type="EMBL" id="KAH7933040.1"/>
    </source>
</evidence>
<organism evidence="1 2">
    <name type="scientific">Dermacentor silvarum</name>
    <name type="common">Tick</name>
    <dbReference type="NCBI Taxonomy" id="543639"/>
    <lineage>
        <taxon>Eukaryota</taxon>
        <taxon>Metazoa</taxon>
        <taxon>Ecdysozoa</taxon>
        <taxon>Arthropoda</taxon>
        <taxon>Chelicerata</taxon>
        <taxon>Arachnida</taxon>
        <taxon>Acari</taxon>
        <taxon>Parasitiformes</taxon>
        <taxon>Ixodida</taxon>
        <taxon>Ixodoidea</taxon>
        <taxon>Ixodidae</taxon>
        <taxon>Rhipicephalinae</taxon>
        <taxon>Dermacentor</taxon>
    </lineage>
</organism>
<accession>A0ACB8C2J7</accession>
<dbReference type="Proteomes" id="UP000821865">
    <property type="component" value="Chromosome 9"/>
</dbReference>
<protein>
    <submittedName>
        <fullName evidence="1">Uncharacterized protein</fullName>
    </submittedName>
</protein>
<dbReference type="EMBL" id="CM023478">
    <property type="protein sequence ID" value="KAH7933040.1"/>
    <property type="molecule type" value="Genomic_DNA"/>
</dbReference>
<name>A0ACB8C2J7_DERSI</name>
<proteinExistence type="predicted"/>
<gene>
    <name evidence="1" type="ORF">HPB49_007308</name>
</gene>